<dbReference type="EMBL" id="CM045759">
    <property type="protein sequence ID" value="KAI8018529.1"/>
    <property type="molecule type" value="Genomic_DNA"/>
</dbReference>
<evidence type="ECO:0000313" key="2">
    <source>
        <dbReference type="Proteomes" id="UP001060215"/>
    </source>
</evidence>
<gene>
    <name evidence="1" type="ORF">LOK49_LG04G00713</name>
</gene>
<dbReference type="Proteomes" id="UP001060215">
    <property type="component" value="Chromosome 2"/>
</dbReference>
<organism evidence="1 2">
    <name type="scientific">Camellia lanceoleosa</name>
    <dbReference type="NCBI Taxonomy" id="1840588"/>
    <lineage>
        <taxon>Eukaryota</taxon>
        <taxon>Viridiplantae</taxon>
        <taxon>Streptophyta</taxon>
        <taxon>Embryophyta</taxon>
        <taxon>Tracheophyta</taxon>
        <taxon>Spermatophyta</taxon>
        <taxon>Magnoliopsida</taxon>
        <taxon>eudicotyledons</taxon>
        <taxon>Gunneridae</taxon>
        <taxon>Pentapetalae</taxon>
        <taxon>asterids</taxon>
        <taxon>Ericales</taxon>
        <taxon>Theaceae</taxon>
        <taxon>Camellia</taxon>
    </lineage>
</organism>
<sequence>MTPIVSKFPSRVIACCSALTSCFTLDHDNTHYYVLNLTTKKFSTIPRPSNGDDQNFIVSINLAFDLAVLLYYKIIAVYPENDAAVIVELPYVPHKPEVGCFLRYHLLT</sequence>
<name>A0ACC0HZJ7_9ERIC</name>
<accession>A0ACC0HZJ7</accession>
<proteinExistence type="predicted"/>
<reference evidence="1 2" key="1">
    <citation type="journal article" date="2022" name="Plant J.">
        <title>Chromosome-level genome of Camellia lanceoleosa provides a valuable resource for understanding genome evolution and self-incompatibility.</title>
        <authorList>
            <person name="Gong W."/>
            <person name="Xiao S."/>
            <person name="Wang L."/>
            <person name="Liao Z."/>
            <person name="Chang Y."/>
            <person name="Mo W."/>
            <person name="Hu G."/>
            <person name="Li W."/>
            <person name="Zhao G."/>
            <person name="Zhu H."/>
            <person name="Hu X."/>
            <person name="Ji K."/>
            <person name="Xiang X."/>
            <person name="Song Q."/>
            <person name="Yuan D."/>
            <person name="Jin S."/>
            <person name="Zhang L."/>
        </authorList>
    </citation>
    <scope>NUCLEOTIDE SEQUENCE [LARGE SCALE GENOMIC DNA]</scope>
    <source>
        <strain evidence="1">SQ_2022a</strain>
    </source>
</reference>
<comment type="caution">
    <text evidence="1">The sequence shown here is derived from an EMBL/GenBank/DDBJ whole genome shotgun (WGS) entry which is preliminary data.</text>
</comment>
<protein>
    <submittedName>
        <fullName evidence="1">Uncharacterized protein</fullName>
    </submittedName>
</protein>
<keyword evidence="2" id="KW-1185">Reference proteome</keyword>
<evidence type="ECO:0000313" key="1">
    <source>
        <dbReference type="EMBL" id="KAI8018529.1"/>
    </source>
</evidence>